<feature type="region of interest" description="Disordered" evidence="1">
    <location>
        <begin position="174"/>
        <end position="198"/>
    </location>
</feature>
<evidence type="ECO:0000313" key="2">
    <source>
        <dbReference type="EMBL" id="PHH74451.1"/>
    </source>
</evidence>
<proteinExistence type="predicted"/>
<evidence type="ECO:0000313" key="3">
    <source>
        <dbReference type="Proteomes" id="UP000226431"/>
    </source>
</evidence>
<name>A0A2C5Z5J3_9HYPO</name>
<accession>A0A2C5Z5J3</accession>
<dbReference type="Proteomes" id="UP000226431">
    <property type="component" value="Unassembled WGS sequence"/>
</dbReference>
<comment type="caution">
    <text evidence="2">The sequence shown here is derived from an EMBL/GenBank/DDBJ whole genome shotgun (WGS) entry which is preliminary data.</text>
</comment>
<feature type="compositionally biased region" description="Low complexity" evidence="1">
    <location>
        <begin position="182"/>
        <end position="198"/>
    </location>
</feature>
<dbReference type="AlphaFoldDB" id="A0A2C5Z5J3"/>
<protein>
    <submittedName>
        <fullName evidence="2">Uncharacterized protein</fullName>
    </submittedName>
</protein>
<keyword evidence="3" id="KW-1185">Reference proteome</keyword>
<reference evidence="2 3" key="1">
    <citation type="submission" date="2017-06" db="EMBL/GenBank/DDBJ databases">
        <title>Ant-infecting Ophiocordyceps genomes reveal a high diversity of potential behavioral manipulation genes and a possible major role for enterotoxins.</title>
        <authorList>
            <person name="De Bekker C."/>
            <person name="Evans H.C."/>
            <person name="Brachmann A."/>
            <person name="Hughes D.P."/>
        </authorList>
    </citation>
    <scope>NUCLEOTIDE SEQUENCE [LARGE SCALE GENOMIC DNA]</scope>
    <source>
        <strain evidence="2 3">Map16</strain>
    </source>
</reference>
<evidence type="ECO:0000256" key="1">
    <source>
        <dbReference type="SAM" id="MobiDB-lite"/>
    </source>
</evidence>
<dbReference type="EMBL" id="NJES01000273">
    <property type="protein sequence ID" value="PHH74451.1"/>
    <property type="molecule type" value="Genomic_DNA"/>
</dbReference>
<gene>
    <name evidence="2" type="ORF">CDD80_3082</name>
</gene>
<organism evidence="2 3">
    <name type="scientific">Ophiocordyceps camponoti-rufipedis</name>
    <dbReference type="NCBI Taxonomy" id="2004952"/>
    <lineage>
        <taxon>Eukaryota</taxon>
        <taxon>Fungi</taxon>
        <taxon>Dikarya</taxon>
        <taxon>Ascomycota</taxon>
        <taxon>Pezizomycotina</taxon>
        <taxon>Sordariomycetes</taxon>
        <taxon>Hypocreomycetidae</taxon>
        <taxon>Hypocreales</taxon>
        <taxon>Ophiocordycipitaceae</taxon>
        <taxon>Ophiocordyceps</taxon>
    </lineage>
</organism>
<sequence>MNSHFVDATAAIGMDRDGNLDGPAGTDASTLVDALPKRCRAGARGLGWLQGKRKSKKKKKKLEACVDAWFVASLITGAHWRTVSTVPASPRLHFKVIPPARLCLIIRPHVRDLRSIIIIITTIIHIIHDPSSANSTATTRSSPPPPLYWQGRTLAAGWQGEADTPLTTHTLTHAYTPPSPRVNPSEVPSVVSTTPSPTFGSSLDNLDLALKRQMTRCGTAKGSLLADTRAETSRPVDPDGVRLRPSVEQTMLLADVGGSLASSRPWLGYRPLERASTMRRRCLAGPPLLSLVIRPVSLSRQERFVSLEPYR</sequence>